<dbReference type="Proteomes" id="UP000683360">
    <property type="component" value="Unassembled WGS sequence"/>
</dbReference>
<feature type="region of interest" description="Disordered" evidence="2">
    <location>
        <begin position="56"/>
        <end position="79"/>
    </location>
</feature>
<keyword evidence="1" id="KW-0862">Zinc</keyword>
<dbReference type="OrthoDB" id="10328565at2759"/>
<keyword evidence="3" id="KW-0472">Membrane</keyword>
<keyword evidence="6" id="KW-1185">Reference proteome</keyword>
<dbReference type="InterPro" id="IPR001878">
    <property type="entry name" value="Znf_CCHC"/>
</dbReference>
<evidence type="ECO:0000256" key="2">
    <source>
        <dbReference type="SAM" id="MobiDB-lite"/>
    </source>
</evidence>
<evidence type="ECO:0000313" key="6">
    <source>
        <dbReference type="Proteomes" id="UP000683360"/>
    </source>
</evidence>
<dbReference type="GO" id="GO:0003676">
    <property type="term" value="F:nucleic acid binding"/>
    <property type="evidence" value="ECO:0007669"/>
    <property type="project" value="InterPro"/>
</dbReference>
<organism evidence="5 6">
    <name type="scientific">Mytilus edulis</name>
    <name type="common">Blue mussel</name>
    <dbReference type="NCBI Taxonomy" id="6550"/>
    <lineage>
        <taxon>Eukaryota</taxon>
        <taxon>Metazoa</taxon>
        <taxon>Spiralia</taxon>
        <taxon>Lophotrochozoa</taxon>
        <taxon>Mollusca</taxon>
        <taxon>Bivalvia</taxon>
        <taxon>Autobranchia</taxon>
        <taxon>Pteriomorphia</taxon>
        <taxon>Mytilida</taxon>
        <taxon>Mytiloidea</taxon>
        <taxon>Mytilidae</taxon>
        <taxon>Mytilinae</taxon>
        <taxon>Mytilus</taxon>
    </lineage>
</organism>
<evidence type="ECO:0000259" key="4">
    <source>
        <dbReference type="PROSITE" id="PS50158"/>
    </source>
</evidence>
<feature type="domain" description="CCHC-type" evidence="4">
    <location>
        <begin position="329"/>
        <end position="342"/>
    </location>
</feature>
<evidence type="ECO:0000256" key="3">
    <source>
        <dbReference type="SAM" id="Phobius"/>
    </source>
</evidence>
<keyword evidence="3" id="KW-0812">Transmembrane</keyword>
<comment type="caution">
    <text evidence="5">The sequence shown here is derived from an EMBL/GenBank/DDBJ whole genome shotgun (WGS) entry which is preliminary data.</text>
</comment>
<feature type="transmembrane region" description="Helical" evidence="3">
    <location>
        <begin position="124"/>
        <end position="142"/>
    </location>
</feature>
<dbReference type="GO" id="GO:0008270">
    <property type="term" value="F:zinc ion binding"/>
    <property type="evidence" value="ECO:0007669"/>
    <property type="project" value="UniProtKB-KW"/>
</dbReference>
<evidence type="ECO:0000256" key="1">
    <source>
        <dbReference type="PROSITE-ProRule" id="PRU00047"/>
    </source>
</evidence>
<protein>
    <recommendedName>
        <fullName evidence="4">CCHC-type domain-containing protein</fullName>
    </recommendedName>
</protein>
<sequence>MDRNRTDYNIYPMDFTNVGEEQTVSGEQNFRNRSPYSPGLFSPSQEFQGVPDSIPRTPGDSRTAHRTVPGTPLSTVPTTNMWGGFDGSSNWKDESFISSTPMFDMNQRQQNANTAGIDHKWKKFVLRWIWFILISVIVKLFINETTKRLEHFDNQNEYRRRPTDTVRQQLNFDQNIPHIRDNAKTVPMNSSSPLQVNRSEVQVKRTFSGSNDDVLADFLRYFENIATLNAWNEERKSLVFIPTLRGQSEEFRMFIRRTKPKTLQEAVSSAMQEECIRMNEGNVNKVNRRNNVYTVEKGSDVHELNSKKNNYSDSPMNNRRYQNKIYRQCTNCGKRGHTREYCWSKTHSNNQNISNQTVPEEDTAQNSSGTVQQLNNNRSEQ</sequence>
<dbReference type="EMBL" id="CAJPWZ010002532">
    <property type="protein sequence ID" value="CAG2239684.1"/>
    <property type="molecule type" value="Genomic_DNA"/>
</dbReference>
<proteinExistence type="predicted"/>
<name>A0A8S3U0E8_MYTED</name>
<reference evidence="5" key="1">
    <citation type="submission" date="2021-03" db="EMBL/GenBank/DDBJ databases">
        <authorList>
            <person name="Bekaert M."/>
        </authorList>
    </citation>
    <scope>NUCLEOTIDE SEQUENCE</scope>
</reference>
<gene>
    <name evidence="5" type="ORF">MEDL_52010</name>
</gene>
<dbReference type="PROSITE" id="PS50158">
    <property type="entry name" value="ZF_CCHC"/>
    <property type="match status" value="1"/>
</dbReference>
<keyword evidence="3" id="KW-1133">Transmembrane helix</keyword>
<accession>A0A8S3U0E8</accession>
<evidence type="ECO:0000313" key="5">
    <source>
        <dbReference type="EMBL" id="CAG2239684.1"/>
    </source>
</evidence>
<dbReference type="AlphaFoldDB" id="A0A8S3U0E8"/>
<keyword evidence="1" id="KW-0863">Zinc-finger</keyword>
<feature type="region of interest" description="Disordered" evidence="2">
    <location>
        <begin position="348"/>
        <end position="381"/>
    </location>
</feature>
<keyword evidence="1" id="KW-0479">Metal-binding</keyword>